<evidence type="ECO:0000256" key="5">
    <source>
        <dbReference type="ARBA" id="ARBA00022729"/>
    </source>
</evidence>
<feature type="signal peptide" evidence="9">
    <location>
        <begin position="1"/>
        <end position="20"/>
    </location>
</feature>
<keyword evidence="12" id="KW-1185">Reference proteome</keyword>
<dbReference type="EMBL" id="LIAE01010434">
    <property type="protein sequence ID" value="PAV61120.1"/>
    <property type="molecule type" value="Genomic_DNA"/>
</dbReference>
<dbReference type="GO" id="GO:0071542">
    <property type="term" value="P:dopaminergic neuron differentiation"/>
    <property type="evidence" value="ECO:0007669"/>
    <property type="project" value="TreeGrafter"/>
</dbReference>
<dbReference type="Proteomes" id="UP000218231">
    <property type="component" value="Unassembled WGS sequence"/>
</dbReference>
<dbReference type="GO" id="GO:0005615">
    <property type="term" value="C:extracellular space"/>
    <property type="evidence" value="ECO:0007669"/>
    <property type="project" value="TreeGrafter"/>
</dbReference>
<proteinExistence type="inferred from homology"/>
<dbReference type="FunFam" id="1.10.720.30:FF:000003">
    <property type="entry name" value="Mesencephalic astrocyte-derived neurotrophic factor"/>
    <property type="match status" value="1"/>
</dbReference>
<dbReference type="InterPro" id="IPR045332">
    <property type="entry name" value="ARMET_N"/>
</dbReference>
<dbReference type="SUPFAM" id="SSF68906">
    <property type="entry name" value="SAP domain"/>
    <property type="match status" value="1"/>
</dbReference>
<dbReference type="FunFam" id="1.10.225.10:FF:000003">
    <property type="entry name" value="Mesencephalic astrocyte-derived neurotrophic factor"/>
    <property type="match status" value="1"/>
</dbReference>
<dbReference type="AlphaFoldDB" id="A0A2A2JHE5"/>
<reference evidence="11 12" key="1">
    <citation type="journal article" date="2017" name="Curr. Biol.">
        <title>Genome architecture and evolution of a unichromosomal asexual nematode.</title>
        <authorList>
            <person name="Fradin H."/>
            <person name="Zegar C."/>
            <person name="Gutwein M."/>
            <person name="Lucas J."/>
            <person name="Kovtun M."/>
            <person name="Corcoran D."/>
            <person name="Baugh L.R."/>
            <person name="Kiontke K."/>
            <person name="Gunsalus K."/>
            <person name="Fitch D.H."/>
            <person name="Piano F."/>
        </authorList>
    </citation>
    <scope>NUCLEOTIDE SEQUENCE [LARGE SCALE GENOMIC DNA]</scope>
    <source>
        <strain evidence="11">PF1309</strain>
    </source>
</reference>
<evidence type="ECO:0000256" key="6">
    <source>
        <dbReference type="ARBA" id="ARBA00023157"/>
    </source>
</evidence>
<evidence type="ECO:0000256" key="2">
    <source>
        <dbReference type="ARBA" id="ARBA00005617"/>
    </source>
</evidence>
<comment type="similarity">
    <text evidence="2">Belongs to the ARMET family.</text>
</comment>
<evidence type="ECO:0000256" key="8">
    <source>
        <dbReference type="ARBA" id="ARBA00032923"/>
    </source>
</evidence>
<dbReference type="GO" id="GO:0031175">
    <property type="term" value="P:neuron projection development"/>
    <property type="evidence" value="ECO:0007669"/>
    <property type="project" value="TreeGrafter"/>
</dbReference>
<evidence type="ECO:0000256" key="4">
    <source>
        <dbReference type="ARBA" id="ARBA00022525"/>
    </source>
</evidence>
<dbReference type="GO" id="GO:0005783">
    <property type="term" value="C:endoplasmic reticulum"/>
    <property type="evidence" value="ECO:0007669"/>
    <property type="project" value="TreeGrafter"/>
</dbReference>
<dbReference type="Pfam" id="PF10208">
    <property type="entry name" value="ARMET_C"/>
    <property type="match status" value="1"/>
</dbReference>
<keyword evidence="5 9" id="KW-0732">Signal</keyword>
<dbReference type="Gene3D" id="1.10.225.10">
    <property type="entry name" value="Saposin-like"/>
    <property type="match status" value="1"/>
</dbReference>
<organism evidence="11 12">
    <name type="scientific">Diploscapter pachys</name>
    <dbReference type="NCBI Taxonomy" id="2018661"/>
    <lineage>
        <taxon>Eukaryota</taxon>
        <taxon>Metazoa</taxon>
        <taxon>Ecdysozoa</taxon>
        <taxon>Nematoda</taxon>
        <taxon>Chromadorea</taxon>
        <taxon>Rhabditida</taxon>
        <taxon>Rhabditina</taxon>
        <taxon>Rhabditomorpha</taxon>
        <taxon>Rhabditoidea</taxon>
        <taxon>Rhabditidae</taxon>
        <taxon>Diploscapter</taxon>
    </lineage>
</organism>
<name>A0A2A2JHE5_9BILA</name>
<dbReference type="PANTHER" id="PTHR12990:SF5">
    <property type="entry name" value="MESENCEPHALIC ASTROCYTE-DERIVED NEUROTROPHIC FACTOR HOMOLOG"/>
    <property type="match status" value="1"/>
</dbReference>
<accession>A0A2A2JHE5</accession>
<comment type="caution">
    <text evidence="11">The sequence shown here is derived from an EMBL/GenBank/DDBJ whole genome shotgun (WGS) entry which is preliminary data.</text>
</comment>
<dbReference type="Gene3D" id="1.10.720.30">
    <property type="entry name" value="SAP domain"/>
    <property type="match status" value="1"/>
</dbReference>
<dbReference type="PANTHER" id="PTHR12990">
    <property type="entry name" value="ARMET-LIKE PROTEIN"/>
    <property type="match status" value="1"/>
</dbReference>
<dbReference type="InterPro" id="IPR045333">
    <property type="entry name" value="ARMET-like"/>
</dbReference>
<dbReference type="STRING" id="2018661.A0A2A2JHE5"/>
<sequence length="170" mass="19306">MSPSLGKFLVFACLAAVSLAQKQNCEVCTKVLADVMAKVPNADKSKPEPIGKVVREHCKGLINKEHKFCFYIGALPESATSIMNEVIKPLSWSMPPEKVCEKLRTKDAQICELKYDKPIDWKTIDLKKMRVKELKNILNEWGESCKGCTEKSEFIKKIEEVKPKYVKDEL</sequence>
<gene>
    <name evidence="11" type="ORF">WR25_27280</name>
</gene>
<evidence type="ECO:0000256" key="9">
    <source>
        <dbReference type="SAM" id="SignalP"/>
    </source>
</evidence>
<evidence type="ECO:0000256" key="3">
    <source>
        <dbReference type="ARBA" id="ARBA00014267"/>
    </source>
</evidence>
<comment type="function">
    <text evidence="7">Required during the maturation of the embryonic nervous system for maintenance of neuronal and cuticular connectivity. Essential for maintenance of dopaminergic neurons and dopamine levels.</text>
</comment>
<comment type="subcellular location">
    <subcellularLocation>
        <location evidence="1">Secreted</location>
    </subcellularLocation>
</comment>
<feature type="domain" description="Saposin B-type" evidence="10">
    <location>
        <begin position="21"/>
        <end position="115"/>
    </location>
</feature>
<evidence type="ECO:0000256" key="7">
    <source>
        <dbReference type="ARBA" id="ARBA00024999"/>
    </source>
</evidence>
<evidence type="ECO:0000313" key="11">
    <source>
        <dbReference type="EMBL" id="PAV61120.1"/>
    </source>
</evidence>
<dbReference type="Pfam" id="PF20145">
    <property type="entry name" value="ARMET_N"/>
    <property type="match status" value="1"/>
</dbReference>
<evidence type="ECO:0000256" key="1">
    <source>
        <dbReference type="ARBA" id="ARBA00004613"/>
    </source>
</evidence>
<dbReference type="InterPro" id="IPR008139">
    <property type="entry name" value="SaposinB_dom"/>
</dbReference>
<keyword evidence="4" id="KW-0964">Secreted</keyword>
<evidence type="ECO:0000259" key="10">
    <source>
        <dbReference type="PROSITE" id="PS50015"/>
    </source>
</evidence>
<protein>
    <recommendedName>
        <fullName evidence="3">Mesencephalic astrocyte-derived neurotrophic factor homolog</fullName>
    </recommendedName>
    <alternativeName>
        <fullName evidence="8">MANF/CDNF-like protein</fullName>
    </alternativeName>
</protein>
<evidence type="ECO:0000313" key="12">
    <source>
        <dbReference type="Proteomes" id="UP000218231"/>
    </source>
</evidence>
<feature type="chain" id="PRO_5013353552" description="Mesencephalic astrocyte-derived neurotrophic factor homolog" evidence="9">
    <location>
        <begin position="21"/>
        <end position="170"/>
    </location>
</feature>
<dbReference type="PROSITE" id="PS50015">
    <property type="entry name" value="SAP_B"/>
    <property type="match status" value="1"/>
</dbReference>
<dbReference type="OrthoDB" id="5597848at2759"/>
<dbReference type="InterPro" id="IPR036361">
    <property type="entry name" value="SAP_dom_sf"/>
</dbReference>
<dbReference type="InterPro" id="IPR019345">
    <property type="entry name" value="ARMET_C"/>
</dbReference>
<keyword evidence="6" id="KW-1015">Disulfide bond</keyword>